<dbReference type="Gene3D" id="3.90.850.10">
    <property type="entry name" value="Fumarylacetoacetase-like, C-terminal domain"/>
    <property type="match status" value="1"/>
</dbReference>
<keyword evidence="2" id="KW-0479">Metal-binding</keyword>
<gene>
    <name evidence="3" type="ORF">TPAB3V08_LOCUS3995</name>
</gene>
<keyword evidence="4" id="KW-1185">Reference proteome</keyword>
<reference evidence="3" key="1">
    <citation type="submission" date="2021-03" db="EMBL/GenBank/DDBJ databases">
        <authorList>
            <person name="Tran Van P."/>
        </authorList>
    </citation>
    <scope>NUCLEOTIDE SEQUENCE</scope>
</reference>
<comment type="caution">
    <text evidence="3">The sequence shown here is derived from an EMBL/GenBank/DDBJ whole genome shotgun (WGS) entry which is preliminary data.</text>
</comment>
<organism evidence="3 4">
    <name type="scientific">Timema podura</name>
    <name type="common">Walking stick</name>
    <dbReference type="NCBI Taxonomy" id="61482"/>
    <lineage>
        <taxon>Eukaryota</taxon>
        <taxon>Metazoa</taxon>
        <taxon>Ecdysozoa</taxon>
        <taxon>Arthropoda</taxon>
        <taxon>Hexapoda</taxon>
        <taxon>Insecta</taxon>
        <taxon>Pterygota</taxon>
        <taxon>Neoptera</taxon>
        <taxon>Polyneoptera</taxon>
        <taxon>Phasmatodea</taxon>
        <taxon>Timematodea</taxon>
        <taxon>Timematoidea</taxon>
        <taxon>Timematidae</taxon>
        <taxon>Timema</taxon>
    </lineage>
</organism>
<dbReference type="Proteomes" id="UP001153148">
    <property type="component" value="Unassembled WGS sequence"/>
</dbReference>
<dbReference type="InterPro" id="IPR051121">
    <property type="entry name" value="FAH"/>
</dbReference>
<name>A0ABN7NMD0_TIMPD</name>
<proteinExistence type="inferred from homology"/>
<evidence type="ECO:0000256" key="1">
    <source>
        <dbReference type="ARBA" id="ARBA00010211"/>
    </source>
</evidence>
<accession>A0ABN7NMD0</accession>
<dbReference type="SUPFAM" id="SSF56529">
    <property type="entry name" value="FAH"/>
    <property type="match status" value="1"/>
</dbReference>
<comment type="similarity">
    <text evidence="1">Belongs to the FAH family.</text>
</comment>
<protein>
    <submittedName>
        <fullName evidence="3">Uncharacterized protein</fullName>
    </submittedName>
</protein>
<evidence type="ECO:0000256" key="2">
    <source>
        <dbReference type="ARBA" id="ARBA00022723"/>
    </source>
</evidence>
<dbReference type="EMBL" id="CAJPIN010004730">
    <property type="protein sequence ID" value="CAG2057013.1"/>
    <property type="molecule type" value="Genomic_DNA"/>
</dbReference>
<sequence>MPFRRRCKPLVQSTFLKITKENKHSISYRGYRNLEKDNLISCRLTCEGHTGFLKSLIGINSNKRDFSCSANSNMRFVQFKALNGGPQRLGVQLSQDGDIIDVSGVDSTIPNGFGAATSSRPQSFGPNKKRKCTHISMEGEWKTIWLKPYSLHPTDLNINLPVIGSLVYCDDSASDHMATESGVVGESKSVVPLSQIRLLPPITSPSKVVCVGLNYSGHCDEQNVPYPKEPVSVIFRQFGVFLH</sequence>
<evidence type="ECO:0000313" key="4">
    <source>
        <dbReference type="Proteomes" id="UP001153148"/>
    </source>
</evidence>
<evidence type="ECO:0000313" key="3">
    <source>
        <dbReference type="EMBL" id="CAG2057013.1"/>
    </source>
</evidence>
<dbReference type="PANTHER" id="PTHR42796:SF4">
    <property type="entry name" value="FUMARYLACETOACETATE HYDROLASE DOMAIN-CONTAINING PROTEIN 2A"/>
    <property type="match status" value="1"/>
</dbReference>
<dbReference type="PANTHER" id="PTHR42796">
    <property type="entry name" value="FUMARYLACETOACETATE HYDROLASE DOMAIN-CONTAINING PROTEIN 2A-RELATED"/>
    <property type="match status" value="1"/>
</dbReference>
<dbReference type="InterPro" id="IPR036663">
    <property type="entry name" value="Fumarylacetoacetase_C_sf"/>
</dbReference>